<sequence>MFLVFRYQKINARYKELIHLFDFTVSKYGNSYKISNIQTLNLHCKLLLFRISYTELMLNHKKRLSKANGYKQISRKKPGAHS</sequence>
<evidence type="ECO:0000313" key="2">
    <source>
        <dbReference type="Proteomes" id="UP000663124"/>
    </source>
</evidence>
<dbReference type="AlphaFoldDB" id="A0AAP9WGA3"/>
<gene>
    <name evidence="1" type="ORF">Lepto782_12480</name>
</gene>
<dbReference type="Proteomes" id="UP000663124">
    <property type="component" value="Chromosome 1"/>
</dbReference>
<dbReference type="EMBL" id="CP043884">
    <property type="protein sequence ID" value="QOI44540.1"/>
    <property type="molecule type" value="Genomic_DNA"/>
</dbReference>
<proteinExistence type="predicted"/>
<evidence type="ECO:0000313" key="1">
    <source>
        <dbReference type="EMBL" id="QOI44540.1"/>
    </source>
</evidence>
<accession>A0AAP9WGA3</accession>
<name>A0AAP9WGA3_LEPIR</name>
<protein>
    <submittedName>
        <fullName evidence="1">Uncharacterized protein</fullName>
    </submittedName>
</protein>
<organism evidence="1 2">
    <name type="scientific">Leptospira interrogans serovar Canicola</name>
    <dbReference type="NCBI Taxonomy" id="211880"/>
    <lineage>
        <taxon>Bacteria</taxon>
        <taxon>Pseudomonadati</taxon>
        <taxon>Spirochaetota</taxon>
        <taxon>Spirochaetia</taxon>
        <taxon>Leptospirales</taxon>
        <taxon>Leptospiraceae</taxon>
        <taxon>Leptospira</taxon>
    </lineage>
</organism>
<reference evidence="1" key="1">
    <citation type="submission" date="2019-09" db="EMBL/GenBank/DDBJ databases">
        <title>Comparative Genomics of Leptospira interrogans Reveals Genome Plasticity - A Common Adaptive Strategy for Survival in Various Hosts.</title>
        <authorList>
            <person name="Ramli S.R."/>
            <person name="Bunk B."/>
            <person name="Goris M."/>
            <person name="Bhuju S."/>
            <person name="Jarek M."/>
            <person name="Sproer C."/>
            <person name="Mustakim S."/>
            <person name="Strommenger B."/>
            <person name="Pessler F."/>
        </authorList>
    </citation>
    <scope>NUCLEOTIDE SEQUENCE</scope>
    <source>
        <strain evidence="1">782</strain>
    </source>
</reference>